<evidence type="ECO:0000313" key="9">
    <source>
        <dbReference type="Proteomes" id="UP000039865"/>
    </source>
</evidence>
<dbReference type="PANTHER" id="PTHR45798">
    <property type="entry name" value="RING-H2 FINGER PROTEIN ATL61-RELATED-RELATED"/>
    <property type="match status" value="1"/>
</dbReference>
<evidence type="ECO:0000256" key="4">
    <source>
        <dbReference type="PROSITE-ProRule" id="PRU00175"/>
    </source>
</evidence>
<evidence type="ECO:0000259" key="7">
    <source>
        <dbReference type="PROSITE" id="PS50089"/>
    </source>
</evidence>
<feature type="transmembrane region" description="Helical" evidence="6">
    <location>
        <begin position="199"/>
        <end position="232"/>
    </location>
</feature>
<feature type="compositionally biased region" description="Basic and acidic residues" evidence="5">
    <location>
        <begin position="1"/>
        <end position="14"/>
    </location>
</feature>
<evidence type="ECO:0000256" key="6">
    <source>
        <dbReference type="SAM" id="Phobius"/>
    </source>
</evidence>
<keyword evidence="9" id="KW-1185">Reference proteome</keyword>
<dbReference type="AlphaFoldDB" id="A0A077ZWQ2"/>
<feature type="domain" description="RING-type" evidence="7">
    <location>
        <begin position="272"/>
        <end position="315"/>
    </location>
</feature>
<evidence type="ECO:0000256" key="2">
    <source>
        <dbReference type="ARBA" id="ARBA00022771"/>
    </source>
</evidence>
<feature type="compositionally biased region" description="Polar residues" evidence="5">
    <location>
        <begin position="15"/>
        <end position="30"/>
    </location>
</feature>
<accession>A0A077ZWQ2</accession>
<keyword evidence="3" id="KW-0862">Zinc</keyword>
<keyword evidence="6" id="KW-1133">Transmembrane helix</keyword>
<dbReference type="SMART" id="SM00184">
    <property type="entry name" value="RING"/>
    <property type="match status" value="1"/>
</dbReference>
<dbReference type="Proteomes" id="UP000039865">
    <property type="component" value="Unassembled WGS sequence"/>
</dbReference>
<keyword evidence="1" id="KW-0479">Metal-binding</keyword>
<gene>
    <name evidence="8" type="primary">Contig18366.g19509</name>
    <name evidence="8" type="ORF">STYLEM_3273</name>
</gene>
<dbReference type="PROSITE" id="PS50089">
    <property type="entry name" value="ZF_RING_2"/>
    <property type="match status" value="1"/>
</dbReference>
<dbReference type="InterPro" id="IPR052788">
    <property type="entry name" value="RING-type_E3_ligase_ATL"/>
</dbReference>
<feature type="transmembrane region" description="Helical" evidence="6">
    <location>
        <begin position="81"/>
        <end position="100"/>
    </location>
</feature>
<reference evidence="8 9" key="1">
    <citation type="submission" date="2014-06" db="EMBL/GenBank/DDBJ databases">
        <authorList>
            <person name="Swart Estienne"/>
        </authorList>
    </citation>
    <scope>NUCLEOTIDE SEQUENCE [LARGE SCALE GENOMIC DNA]</scope>
    <source>
        <strain evidence="8 9">130c</strain>
    </source>
</reference>
<dbReference type="OrthoDB" id="8062037at2759"/>
<dbReference type="PANTHER" id="PTHR45798:SF97">
    <property type="entry name" value="ALCOHOL-SENSITIVE RING FINGER PROTEIN 1"/>
    <property type="match status" value="1"/>
</dbReference>
<proteinExistence type="predicted"/>
<dbReference type="SMART" id="SM01197">
    <property type="entry name" value="FANCL_C"/>
    <property type="match status" value="1"/>
</dbReference>
<feature type="transmembrane region" description="Helical" evidence="6">
    <location>
        <begin position="120"/>
        <end position="145"/>
    </location>
</feature>
<keyword evidence="6" id="KW-0472">Membrane</keyword>
<dbReference type="InterPro" id="IPR013083">
    <property type="entry name" value="Znf_RING/FYVE/PHD"/>
</dbReference>
<evidence type="ECO:0000256" key="5">
    <source>
        <dbReference type="SAM" id="MobiDB-lite"/>
    </source>
</evidence>
<dbReference type="Pfam" id="PF13639">
    <property type="entry name" value="zf-RING_2"/>
    <property type="match status" value="1"/>
</dbReference>
<evidence type="ECO:0000256" key="1">
    <source>
        <dbReference type="ARBA" id="ARBA00022723"/>
    </source>
</evidence>
<evidence type="ECO:0000256" key="3">
    <source>
        <dbReference type="ARBA" id="ARBA00022833"/>
    </source>
</evidence>
<dbReference type="EMBL" id="CCKQ01003172">
    <property type="protein sequence ID" value="CDW74279.1"/>
    <property type="molecule type" value="Genomic_DNA"/>
</dbReference>
<dbReference type="SUPFAM" id="SSF57850">
    <property type="entry name" value="RING/U-box"/>
    <property type="match status" value="1"/>
</dbReference>
<dbReference type="GO" id="GO:0008270">
    <property type="term" value="F:zinc ion binding"/>
    <property type="evidence" value="ECO:0007669"/>
    <property type="project" value="UniProtKB-KW"/>
</dbReference>
<keyword evidence="6" id="KW-0812">Transmembrane</keyword>
<feature type="region of interest" description="Disordered" evidence="5">
    <location>
        <begin position="1"/>
        <end position="34"/>
    </location>
</feature>
<evidence type="ECO:0000313" key="8">
    <source>
        <dbReference type="EMBL" id="CDW74279.1"/>
    </source>
</evidence>
<protein>
    <submittedName>
        <fullName evidence="8">Zinc finger protein</fullName>
    </submittedName>
</protein>
<dbReference type="Gene3D" id="3.30.40.10">
    <property type="entry name" value="Zinc/RING finger domain, C3HC4 (zinc finger)"/>
    <property type="match status" value="1"/>
</dbReference>
<keyword evidence="2 4" id="KW-0863">Zinc-finger</keyword>
<dbReference type="InterPro" id="IPR001841">
    <property type="entry name" value="Znf_RING"/>
</dbReference>
<sequence>MIEMRENPKSHSQDEQTNFNKNSEDSSCLNLSPPRENIQENLRRISTRQQKYRKFKNNVESQHRIDLYSEQELLKVRAKSIFNCIMVAIFSGICLGFGIGKRDATKFRTPDFSCDTPISTWLIVVGASFGLDSFLYFVQILITFIKQKEAKNSVKLIGFRQFWLMQNFKVAWLIYGNTFHYNSDSIRCKDNNDDFRSMWILMMIQIAVGYINFFCHLLLVLYCFLSVLYLCASGAWKNLNLVGNFPFKNTNKSLDNKDFESIEERNNNTIDCQICLNKFLDDDEITELNCDQRHYFHTECIQTWTKRKLECPLCKEPVQPVARI</sequence>
<name>A0A077ZWQ2_STYLE</name>
<dbReference type="InParanoid" id="A0A077ZWQ2"/>
<organism evidence="8 9">
    <name type="scientific">Stylonychia lemnae</name>
    <name type="common">Ciliate</name>
    <dbReference type="NCBI Taxonomy" id="5949"/>
    <lineage>
        <taxon>Eukaryota</taxon>
        <taxon>Sar</taxon>
        <taxon>Alveolata</taxon>
        <taxon>Ciliophora</taxon>
        <taxon>Intramacronucleata</taxon>
        <taxon>Spirotrichea</taxon>
        <taxon>Stichotrichia</taxon>
        <taxon>Sporadotrichida</taxon>
        <taxon>Oxytrichidae</taxon>
        <taxon>Stylonychinae</taxon>
        <taxon>Stylonychia</taxon>
    </lineage>
</organism>